<evidence type="ECO:0000256" key="6">
    <source>
        <dbReference type="RuleBase" id="RU003435"/>
    </source>
</evidence>
<sequence>MTMNISNLQFQGFDELNEVMAGAYTPMMNALWHVMATGDEWWAEEHTRCEEQVYELLSSSQLQAFLNRRESLPGGSLHDSRQITVLRNEMLEHQGQEALQRRILELWNQMHYRIATHRATLDGASLSNADLTALLQAERDQAMRKRIWEAGMQLGGQLAPGLLDLVALRNQVAVSQGYDNYFVMKLAAQEVTLAQLNQSIDSLRAGLDQSYRSVKEELDSDIRETFGLGPGQLRPWHYNALMLQGYPVSSVSSSDKVWDPSVIIPKLADWLAVRGVKTDFLTTADLLGRAGKSQANCCLNINRGEDIRVMCSLSEDWRGLQVLLHETGHAVYEQGLDPSLPFLLRQPAHIFLSEAIALLFERLSADEEWLGKMGVLMPDLFSSERKNWLRKHLLMKLYSTIAIVEFEKELYHHPGGCLNERWWEIVEDIQLIRRPESWDYPYWASKEHLTTLPVYYYNYLWGEVAASQVQNALCSQYGAVSDLASLRSLDRQLFKPGASLDWQTLLAACTGAPMNTSYLIDELKSD</sequence>
<keyword evidence="9" id="KW-1185">Reference proteome</keyword>
<accession>A0A2W1LAZ2</accession>
<keyword evidence="2 6" id="KW-0479">Metal-binding</keyword>
<proteinExistence type="inferred from homology"/>
<organism evidence="8 9">
    <name type="scientific">Paenibacillus sambharensis</name>
    <dbReference type="NCBI Taxonomy" id="1803190"/>
    <lineage>
        <taxon>Bacteria</taxon>
        <taxon>Bacillati</taxon>
        <taxon>Bacillota</taxon>
        <taxon>Bacilli</taxon>
        <taxon>Bacillales</taxon>
        <taxon>Paenibacillaceae</taxon>
        <taxon>Paenibacillus</taxon>
    </lineage>
</organism>
<protein>
    <submittedName>
        <fullName evidence="8">Peptidase M3</fullName>
    </submittedName>
</protein>
<evidence type="ECO:0000256" key="4">
    <source>
        <dbReference type="ARBA" id="ARBA00022833"/>
    </source>
</evidence>
<evidence type="ECO:0000256" key="3">
    <source>
        <dbReference type="ARBA" id="ARBA00022801"/>
    </source>
</evidence>
<dbReference type="OrthoDB" id="9762795at2"/>
<evidence type="ECO:0000259" key="7">
    <source>
        <dbReference type="Pfam" id="PF01432"/>
    </source>
</evidence>
<gene>
    <name evidence="8" type="ORF">DNH61_12165</name>
</gene>
<comment type="similarity">
    <text evidence="6">Belongs to the peptidase M3 family.</text>
</comment>
<evidence type="ECO:0000313" key="9">
    <source>
        <dbReference type="Proteomes" id="UP000249522"/>
    </source>
</evidence>
<dbReference type="InterPro" id="IPR001567">
    <property type="entry name" value="Pept_M3A_M3B_dom"/>
</dbReference>
<keyword evidence="1 6" id="KW-0645">Protease</keyword>
<dbReference type="EMBL" id="QKRB01000044">
    <property type="protein sequence ID" value="PZD95300.1"/>
    <property type="molecule type" value="Genomic_DNA"/>
</dbReference>
<dbReference type="Proteomes" id="UP000249522">
    <property type="component" value="Unassembled WGS sequence"/>
</dbReference>
<dbReference type="Pfam" id="PF01432">
    <property type="entry name" value="Peptidase_M3"/>
    <property type="match status" value="1"/>
</dbReference>
<dbReference type="AlphaFoldDB" id="A0A2W1LAZ2"/>
<dbReference type="GO" id="GO:0046872">
    <property type="term" value="F:metal ion binding"/>
    <property type="evidence" value="ECO:0007669"/>
    <property type="project" value="UniProtKB-UniRule"/>
</dbReference>
<dbReference type="GO" id="GO:0004222">
    <property type="term" value="F:metalloendopeptidase activity"/>
    <property type="evidence" value="ECO:0007669"/>
    <property type="project" value="InterPro"/>
</dbReference>
<feature type="domain" description="Peptidase M3A/M3B catalytic" evidence="7">
    <location>
        <begin position="135"/>
        <end position="523"/>
    </location>
</feature>
<keyword evidence="5 6" id="KW-0482">Metalloprotease</keyword>
<evidence type="ECO:0000256" key="5">
    <source>
        <dbReference type="ARBA" id="ARBA00023049"/>
    </source>
</evidence>
<reference evidence="8 9" key="1">
    <citation type="submission" date="2018-06" db="EMBL/GenBank/DDBJ databases">
        <title>Paenibacillus imtechensis sp. nov.</title>
        <authorList>
            <person name="Pinnaka A.K."/>
            <person name="Singh H."/>
            <person name="Kaur M."/>
        </authorList>
    </citation>
    <scope>NUCLEOTIDE SEQUENCE [LARGE SCALE GENOMIC DNA]</scope>
    <source>
        <strain evidence="8 9">SMB1</strain>
    </source>
</reference>
<evidence type="ECO:0000256" key="2">
    <source>
        <dbReference type="ARBA" id="ARBA00022723"/>
    </source>
</evidence>
<name>A0A2W1LAZ2_9BACL</name>
<evidence type="ECO:0000256" key="1">
    <source>
        <dbReference type="ARBA" id="ARBA00022670"/>
    </source>
</evidence>
<dbReference type="PANTHER" id="PTHR11804:SF84">
    <property type="entry name" value="SACCHAROLYSIN"/>
    <property type="match status" value="1"/>
</dbReference>
<dbReference type="InterPro" id="IPR045090">
    <property type="entry name" value="Pept_M3A_M3B"/>
</dbReference>
<evidence type="ECO:0000313" key="8">
    <source>
        <dbReference type="EMBL" id="PZD95300.1"/>
    </source>
</evidence>
<keyword evidence="3 6" id="KW-0378">Hydrolase</keyword>
<dbReference type="GO" id="GO:0006518">
    <property type="term" value="P:peptide metabolic process"/>
    <property type="evidence" value="ECO:0007669"/>
    <property type="project" value="TreeGrafter"/>
</dbReference>
<keyword evidence="4 6" id="KW-0862">Zinc</keyword>
<dbReference type="SUPFAM" id="SSF55486">
    <property type="entry name" value="Metalloproteases ('zincins'), catalytic domain"/>
    <property type="match status" value="1"/>
</dbReference>
<dbReference type="Gene3D" id="1.10.1370.30">
    <property type="match status" value="1"/>
</dbReference>
<dbReference type="PANTHER" id="PTHR11804">
    <property type="entry name" value="PROTEASE M3 THIMET OLIGOPEPTIDASE-RELATED"/>
    <property type="match status" value="1"/>
</dbReference>
<comment type="caution">
    <text evidence="8">The sequence shown here is derived from an EMBL/GenBank/DDBJ whole genome shotgun (WGS) entry which is preliminary data.</text>
</comment>
<comment type="cofactor">
    <cofactor evidence="6">
        <name>Zn(2+)</name>
        <dbReference type="ChEBI" id="CHEBI:29105"/>
    </cofactor>
    <text evidence="6">Binds 1 zinc ion.</text>
</comment>
<dbReference type="RefSeq" id="WP_111146929.1">
    <property type="nucleotide sequence ID" value="NZ_QKRB01000044.1"/>
</dbReference>
<dbReference type="GO" id="GO:0006508">
    <property type="term" value="P:proteolysis"/>
    <property type="evidence" value="ECO:0007669"/>
    <property type="project" value="UniProtKB-KW"/>
</dbReference>